<keyword evidence="1" id="KW-1133">Transmembrane helix</keyword>
<dbReference type="InterPro" id="IPR019201">
    <property type="entry name" value="DUF2065"/>
</dbReference>
<proteinExistence type="predicted"/>
<dbReference type="PANTHER" id="PTHR38602:SF1">
    <property type="entry name" value="INNER MEMBRANE PROTEIN"/>
    <property type="match status" value="1"/>
</dbReference>
<dbReference type="Proteomes" id="UP000202440">
    <property type="component" value="Chromosome"/>
</dbReference>
<reference evidence="2 3" key="1">
    <citation type="submission" date="2017-07" db="EMBL/GenBank/DDBJ databases">
        <title>Annotated genome sequence of Bacterioplanes sanyensis isolated from Red Sea.</title>
        <authorList>
            <person name="Rehman Z.U."/>
        </authorList>
    </citation>
    <scope>NUCLEOTIDE SEQUENCE [LARGE SCALE GENOMIC DNA]</scope>
    <source>
        <strain evidence="2 3">NV9</strain>
    </source>
</reference>
<dbReference type="KEGG" id="bsan:CHH28_09495"/>
<dbReference type="PANTHER" id="PTHR38602">
    <property type="entry name" value="INNER MEMBRANE PROTEIN-RELATED"/>
    <property type="match status" value="1"/>
</dbReference>
<dbReference type="AlphaFoldDB" id="A0A222FQ46"/>
<dbReference type="Pfam" id="PF09838">
    <property type="entry name" value="DUF2065"/>
    <property type="match status" value="1"/>
</dbReference>
<keyword evidence="1" id="KW-0812">Transmembrane</keyword>
<accession>A0A222FQ46</accession>
<keyword evidence="1" id="KW-0472">Membrane</keyword>
<feature type="transmembrane region" description="Helical" evidence="1">
    <location>
        <begin position="44"/>
        <end position="60"/>
    </location>
</feature>
<evidence type="ECO:0000313" key="2">
    <source>
        <dbReference type="EMBL" id="ASP40879.1"/>
    </source>
</evidence>
<evidence type="ECO:0000256" key="1">
    <source>
        <dbReference type="SAM" id="Phobius"/>
    </source>
</evidence>
<gene>
    <name evidence="2" type="ORF">CHH28_09495</name>
</gene>
<organism evidence="2 3">
    <name type="scientific">Bacterioplanes sanyensis</name>
    <dbReference type="NCBI Taxonomy" id="1249553"/>
    <lineage>
        <taxon>Bacteria</taxon>
        <taxon>Pseudomonadati</taxon>
        <taxon>Pseudomonadota</taxon>
        <taxon>Gammaproteobacteria</taxon>
        <taxon>Oceanospirillales</taxon>
        <taxon>Oceanospirillaceae</taxon>
        <taxon>Bacterioplanes</taxon>
    </lineage>
</organism>
<sequence length="62" mass="7034">MWQQLMLALGLFLVFEGLLPFASPGQWRQLVMKVAQSDDRTIRMTGLISMLLGLAVLYITNH</sequence>
<keyword evidence="3" id="KW-1185">Reference proteome</keyword>
<dbReference type="OrthoDB" id="9182237at2"/>
<evidence type="ECO:0000313" key="3">
    <source>
        <dbReference type="Proteomes" id="UP000202440"/>
    </source>
</evidence>
<dbReference type="EMBL" id="CP022530">
    <property type="protein sequence ID" value="ASP40879.1"/>
    <property type="molecule type" value="Genomic_DNA"/>
</dbReference>
<protein>
    <submittedName>
        <fullName evidence="2">DUF2065 domain-containing protein</fullName>
    </submittedName>
</protein>
<name>A0A222FQ46_9GAMM</name>